<dbReference type="AlphaFoldDB" id="A0A9C9NDK7"/>
<protein>
    <submittedName>
        <fullName evidence="1">Uncharacterized protein</fullName>
    </submittedName>
</protein>
<evidence type="ECO:0000313" key="1">
    <source>
        <dbReference type="EMBL" id="HET99515.1"/>
    </source>
</evidence>
<gene>
    <name evidence="1" type="ORF">ENH89_03925</name>
</gene>
<accession>A0A9C9NDK7</accession>
<dbReference type="EMBL" id="DRGN01000055">
    <property type="protein sequence ID" value="HET99515.1"/>
    <property type="molecule type" value="Genomic_DNA"/>
</dbReference>
<sequence>MFQVAILKDMGAGFRIEGRNGHMWPVAGSQAFADRDLPHWMREAVSQAARSMTATLLVDRSEPGAAVRGIQATMEFHGRDNPAIPLPQNYRK</sequence>
<organism evidence="1 2">
    <name type="scientific">Aurantimonas coralicida</name>
    <dbReference type="NCBI Taxonomy" id="182270"/>
    <lineage>
        <taxon>Bacteria</taxon>
        <taxon>Pseudomonadati</taxon>
        <taxon>Pseudomonadota</taxon>
        <taxon>Alphaproteobacteria</taxon>
        <taxon>Hyphomicrobiales</taxon>
        <taxon>Aurantimonadaceae</taxon>
        <taxon>Aurantimonas</taxon>
    </lineage>
</organism>
<comment type="caution">
    <text evidence="1">The sequence shown here is derived from an EMBL/GenBank/DDBJ whole genome shotgun (WGS) entry which is preliminary data.</text>
</comment>
<proteinExistence type="predicted"/>
<dbReference type="Proteomes" id="UP000885680">
    <property type="component" value="Unassembled WGS sequence"/>
</dbReference>
<evidence type="ECO:0000313" key="2">
    <source>
        <dbReference type="Proteomes" id="UP000885680"/>
    </source>
</evidence>
<reference evidence="1" key="1">
    <citation type="journal article" date="2020" name="mSystems">
        <title>Genome- and Community-Level Interaction Insights into Carbon Utilization and Element Cycling Functions of Hydrothermarchaeota in Hydrothermal Sediment.</title>
        <authorList>
            <person name="Zhou Z."/>
            <person name="Liu Y."/>
            <person name="Xu W."/>
            <person name="Pan J."/>
            <person name="Luo Z.H."/>
            <person name="Li M."/>
        </authorList>
    </citation>
    <scope>NUCLEOTIDE SEQUENCE</scope>
    <source>
        <strain evidence="1">HyVt-347</strain>
    </source>
</reference>
<name>A0A9C9NDK7_9HYPH</name>